<protein>
    <recommendedName>
        <fullName evidence="1">Ubiquitin-like domain-containing protein</fullName>
    </recommendedName>
</protein>
<dbReference type="EnsemblProtists" id="PYU1_T006741">
    <property type="protein sequence ID" value="PYU1_T006741"/>
    <property type="gene ID" value="PYU1_G006728"/>
</dbReference>
<dbReference type="eggNOG" id="ENOG502S9U0">
    <property type="taxonomic scope" value="Eukaryota"/>
</dbReference>
<proteinExistence type="predicted"/>
<feature type="domain" description="Ubiquitin-like" evidence="1">
    <location>
        <begin position="61"/>
        <end position="152"/>
    </location>
</feature>
<reference evidence="3" key="1">
    <citation type="journal article" date="2010" name="Genome Biol.">
        <title>Genome sequence of the necrotrophic plant pathogen Pythium ultimum reveals original pathogenicity mechanisms and effector repertoire.</title>
        <authorList>
            <person name="Levesque C.A."/>
            <person name="Brouwer H."/>
            <person name="Cano L."/>
            <person name="Hamilton J.P."/>
            <person name="Holt C."/>
            <person name="Huitema E."/>
            <person name="Raffaele S."/>
            <person name="Robideau G.P."/>
            <person name="Thines M."/>
            <person name="Win J."/>
            <person name="Zerillo M.M."/>
            <person name="Beakes G.W."/>
            <person name="Boore J.L."/>
            <person name="Busam D."/>
            <person name="Dumas B."/>
            <person name="Ferriera S."/>
            <person name="Fuerstenberg S.I."/>
            <person name="Gachon C.M."/>
            <person name="Gaulin E."/>
            <person name="Govers F."/>
            <person name="Grenville-Briggs L."/>
            <person name="Horner N."/>
            <person name="Hostetler J."/>
            <person name="Jiang R.H."/>
            <person name="Johnson J."/>
            <person name="Krajaejun T."/>
            <person name="Lin H."/>
            <person name="Meijer H.J."/>
            <person name="Moore B."/>
            <person name="Morris P."/>
            <person name="Phuntmart V."/>
            <person name="Puiu D."/>
            <person name="Shetty J."/>
            <person name="Stajich J.E."/>
            <person name="Tripathy S."/>
            <person name="Wawra S."/>
            <person name="van West P."/>
            <person name="Whitty B.R."/>
            <person name="Coutinho P.M."/>
            <person name="Henrissat B."/>
            <person name="Martin F."/>
            <person name="Thomas P.D."/>
            <person name="Tyler B.M."/>
            <person name="De Vries R.P."/>
            <person name="Kamoun S."/>
            <person name="Yandell M."/>
            <person name="Tisserat N."/>
            <person name="Buell C.R."/>
        </authorList>
    </citation>
    <scope>NUCLEOTIDE SEQUENCE</scope>
    <source>
        <strain evidence="3">DAOM:BR144</strain>
    </source>
</reference>
<dbReference type="OMA" id="LWVLPWR"/>
<sequence length="190" mass="21477">MTDLVFDAATSATSAAADNQEEEKPSHVFGSIPYERVLSIAECKRLETSEQRLHDRLDQIVHVWVRDARSFRYGRPSDIPPFSLRLHLSLPIAELRDMIQEQFAHLSTYNEATDDALHLMYNGRVLENGNQLAEYVVTSESSRSSPLEKRAAGHAQWPRPFVGIIWVTPFRPLRSTPIEWGDGAFVSPSS</sequence>
<evidence type="ECO:0000313" key="2">
    <source>
        <dbReference type="EnsemblProtists" id="PYU1_T006741"/>
    </source>
</evidence>
<dbReference type="InterPro" id="IPR000626">
    <property type="entry name" value="Ubiquitin-like_dom"/>
</dbReference>
<reference evidence="2" key="3">
    <citation type="submission" date="2015-02" db="UniProtKB">
        <authorList>
            <consortium name="EnsemblProtists"/>
        </authorList>
    </citation>
    <scope>IDENTIFICATION</scope>
    <source>
        <strain evidence="2">DAOM BR144</strain>
    </source>
</reference>
<dbReference type="InterPro" id="IPR029071">
    <property type="entry name" value="Ubiquitin-like_domsf"/>
</dbReference>
<dbReference type="HOGENOM" id="CLU_1430696_0_0_1"/>
<dbReference type="EMBL" id="GL376635">
    <property type="status" value="NOT_ANNOTATED_CDS"/>
    <property type="molecule type" value="Genomic_DNA"/>
</dbReference>
<dbReference type="InParanoid" id="K3WP49"/>
<accession>K3WP49</accession>
<dbReference type="CDD" id="cd17039">
    <property type="entry name" value="Ubl_ubiquitin_like"/>
    <property type="match status" value="1"/>
</dbReference>
<evidence type="ECO:0000259" key="1">
    <source>
        <dbReference type="PROSITE" id="PS50053"/>
    </source>
</evidence>
<evidence type="ECO:0000313" key="3">
    <source>
        <dbReference type="Proteomes" id="UP000019132"/>
    </source>
</evidence>
<dbReference type="PROSITE" id="PS50053">
    <property type="entry name" value="UBIQUITIN_2"/>
    <property type="match status" value="1"/>
</dbReference>
<name>K3WP49_GLOUD</name>
<dbReference type="Proteomes" id="UP000019132">
    <property type="component" value="Unassembled WGS sequence"/>
</dbReference>
<dbReference type="AlphaFoldDB" id="K3WP49"/>
<dbReference type="VEuPathDB" id="FungiDB:PYU1_G006728"/>
<organism evidence="2 3">
    <name type="scientific">Globisporangium ultimum (strain ATCC 200006 / CBS 805.95 / DAOM BR144)</name>
    <name type="common">Pythium ultimum</name>
    <dbReference type="NCBI Taxonomy" id="431595"/>
    <lineage>
        <taxon>Eukaryota</taxon>
        <taxon>Sar</taxon>
        <taxon>Stramenopiles</taxon>
        <taxon>Oomycota</taxon>
        <taxon>Peronosporomycetes</taxon>
        <taxon>Pythiales</taxon>
        <taxon>Pythiaceae</taxon>
        <taxon>Globisporangium</taxon>
    </lineage>
</organism>
<reference evidence="3" key="2">
    <citation type="submission" date="2010-04" db="EMBL/GenBank/DDBJ databases">
        <authorList>
            <person name="Buell R."/>
            <person name="Hamilton J."/>
            <person name="Hostetler J."/>
        </authorList>
    </citation>
    <scope>NUCLEOTIDE SEQUENCE [LARGE SCALE GENOMIC DNA]</scope>
    <source>
        <strain evidence="3">DAOM:BR144</strain>
    </source>
</reference>
<keyword evidence="3" id="KW-1185">Reference proteome</keyword>
<dbReference type="SUPFAM" id="SSF54236">
    <property type="entry name" value="Ubiquitin-like"/>
    <property type="match status" value="1"/>
</dbReference>